<feature type="transmembrane region" description="Helical" evidence="1">
    <location>
        <begin position="21"/>
        <end position="39"/>
    </location>
</feature>
<gene>
    <name evidence="2" type="ORF">MetMK1DRAFT_00014680</name>
</gene>
<dbReference type="RefSeq" id="WP_009071964.1">
    <property type="nucleotide sequence ID" value="NZ_JH597761.1"/>
</dbReference>
<keyword evidence="1" id="KW-0472">Membrane</keyword>
<feature type="transmembrane region" description="Helical" evidence="1">
    <location>
        <begin position="103"/>
        <end position="123"/>
    </location>
</feature>
<organism evidence="2 3">
    <name type="scientific">Metallosphaera yellowstonensis MK1</name>
    <dbReference type="NCBI Taxonomy" id="671065"/>
    <lineage>
        <taxon>Archaea</taxon>
        <taxon>Thermoproteota</taxon>
        <taxon>Thermoprotei</taxon>
        <taxon>Sulfolobales</taxon>
        <taxon>Sulfolobaceae</taxon>
        <taxon>Metallosphaera</taxon>
    </lineage>
</organism>
<keyword evidence="3" id="KW-1185">Reference proteome</keyword>
<dbReference type="Proteomes" id="UP000003980">
    <property type="component" value="Unassembled WGS sequence"/>
</dbReference>
<proteinExistence type="predicted"/>
<sequence>MAERGSKSECCDKSGCGDTYQLIRGLNMVLVGIVASYFLEVMRASEGAAPIYVLEGPGSPYFPSTLGASVVIVGSVVLIPMFWDKYFPMLRNGNSCKLPLEVIYSFVALLLPLAALLVVMGPFEWHGALGLRARYVAAIYISAALPIVALRLHRKRQQCPKVLPPRGR</sequence>
<accession>H2C469</accession>
<reference evidence="2 3" key="1">
    <citation type="submission" date="2012-01" db="EMBL/GenBank/DDBJ databases">
        <title>Improved High-Quality Draft sequence of Metallosphaera yellowstonensis MK1.</title>
        <authorList>
            <consortium name="US DOE Joint Genome Institute"/>
            <person name="Lucas S."/>
            <person name="Han J."/>
            <person name="Cheng J.-F."/>
            <person name="Goodwin L."/>
            <person name="Pitluck S."/>
            <person name="Peters L."/>
            <person name="Teshima H."/>
            <person name="Detter J.C."/>
            <person name="Han C."/>
            <person name="Tapia R."/>
            <person name="Land M."/>
            <person name="Hauser L."/>
            <person name="Kyrpides N."/>
            <person name="Kozubal M."/>
            <person name="Macur R.E."/>
            <person name="Jay Z."/>
            <person name="Inskeep W."/>
            <person name="Woyke T."/>
        </authorList>
    </citation>
    <scope>NUCLEOTIDE SEQUENCE [LARGE SCALE GENOMIC DNA]</scope>
    <source>
        <strain evidence="2 3">MK1</strain>
    </source>
</reference>
<evidence type="ECO:0000313" key="2">
    <source>
        <dbReference type="EMBL" id="EHP70964.1"/>
    </source>
</evidence>
<protein>
    <submittedName>
        <fullName evidence="2">Uncharacterized protein</fullName>
    </submittedName>
</protein>
<name>H2C469_9CREN</name>
<dbReference type="HOGENOM" id="CLU_1582936_0_0_2"/>
<feature type="transmembrane region" description="Helical" evidence="1">
    <location>
        <begin position="59"/>
        <end position="83"/>
    </location>
</feature>
<keyword evidence="1" id="KW-0812">Transmembrane</keyword>
<evidence type="ECO:0000313" key="3">
    <source>
        <dbReference type="Proteomes" id="UP000003980"/>
    </source>
</evidence>
<keyword evidence="1" id="KW-1133">Transmembrane helix</keyword>
<dbReference type="EMBL" id="JH597761">
    <property type="protein sequence ID" value="EHP70964.1"/>
    <property type="molecule type" value="Genomic_DNA"/>
</dbReference>
<feature type="transmembrane region" description="Helical" evidence="1">
    <location>
        <begin position="135"/>
        <end position="152"/>
    </location>
</feature>
<evidence type="ECO:0000256" key="1">
    <source>
        <dbReference type="SAM" id="Phobius"/>
    </source>
</evidence>
<dbReference type="AlphaFoldDB" id="H2C469"/>